<keyword evidence="4" id="KW-0732">Signal</keyword>
<dbReference type="PRINTS" id="PR00739">
    <property type="entry name" value="GLHYDRLASE26"/>
</dbReference>
<evidence type="ECO:0000256" key="3">
    <source>
        <dbReference type="ARBA" id="ARBA00023295"/>
    </source>
</evidence>
<dbReference type="PANTHER" id="PTHR40079:SF4">
    <property type="entry name" value="GH26 DOMAIN-CONTAINING PROTEIN-RELATED"/>
    <property type="match status" value="1"/>
</dbReference>
<evidence type="ECO:0008006" key="9">
    <source>
        <dbReference type="Google" id="ProtNLM"/>
    </source>
</evidence>
<keyword evidence="3" id="KW-0326">Glycosidase</keyword>
<dbReference type="EMBL" id="CAXLJM020000028">
    <property type="protein sequence ID" value="CAL8097309.1"/>
    <property type="molecule type" value="Genomic_DNA"/>
</dbReference>
<keyword evidence="8" id="KW-1185">Reference proteome</keyword>
<name>A0ABP1QBW3_9HEXA</name>
<gene>
    <name evidence="7" type="ORF">ODALV1_LOCUS9614</name>
</gene>
<comment type="caution">
    <text evidence="7">The sequence shown here is derived from an EMBL/GenBank/DDBJ whole genome shotgun (WGS) entry which is preliminary data.</text>
</comment>
<dbReference type="InterPro" id="IPR000805">
    <property type="entry name" value="Glyco_hydro_26"/>
</dbReference>
<keyword evidence="2" id="KW-0378">Hydrolase</keyword>
<dbReference type="PANTHER" id="PTHR40079">
    <property type="entry name" value="MANNAN ENDO-1,4-BETA-MANNOSIDASE E-RELATED"/>
    <property type="match status" value="1"/>
</dbReference>
<comment type="similarity">
    <text evidence="1">Belongs to the glycosyl hydrolase 26 family.</text>
</comment>
<dbReference type="Proteomes" id="UP001642540">
    <property type="component" value="Unassembled WGS sequence"/>
</dbReference>
<evidence type="ECO:0000313" key="8">
    <source>
        <dbReference type="Proteomes" id="UP001642540"/>
    </source>
</evidence>
<organism evidence="7 8">
    <name type="scientific">Orchesella dallaii</name>
    <dbReference type="NCBI Taxonomy" id="48710"/>
    <lineage>
        <taxon>Eukaryota</taxon>
        <taxon>Metazoa</taxon>
        <taxon>Ecdysozoa</taxon>
        <taxon>Arthropoda</taxon>
        <taxon>Hexapoda</taxon>
        <taxon>Collembola</taxon>
        <taxon>Entomobryomorpha</taxon>
        <taxon>Entomobryoidea</taxon>
        <taxon>Orchesellidae</taxon>
        <taxon>Orchesellinae</taxon>
        <taxon>Orchesella</taxon>
    </lineage>
</organism>
<evidence type="ECO:0000259" key="5">
    <source>
        <dbReference type="PROSITE" id="PS50022"/>
    </source>
</evidence>
<dbReference type="InterPro" id="IPR017853">
    <property type="entry name" value="GH"/>
</dbReference>
<dbReference type="InterPro" id="IPR022790">
    <property type="entry name" value="GH26_dom"/>
</dbReference>
<dbReference type="Pfam" id="PF02156">
    <property type="entry name" value="Glyco_hydro_26"/>
    <property type="match status" value="1"/>
</dbReference>
<dbReference type="SUPFAM" id="SSF51445">
    <property type="entry name" value="(Trans)glycosidases"/>
    <property type="match status" value="1"/>
</dbReference>
<dbReference type="Pfam" id="PF00754">
    <property type="entry name" value="F5_F8_type_C"/>
    <property type="match status" value="1"/>
</dbReference>
<proteinExistence type="inferred from homology"/>
<accession>A0ABP1QBW3</accession>
<evidence type="ECO:0000256" key="4">
    <source>
        <dbReference type="SAM" id="SignalP"/>
    </source>
</evidence>
<dbReference type="SUPFAM" id="SSF49785">
    <property type="entry name" value="Galactose-binding domain-like"/>
    <property type="match status" value="1"/>
</dbReference>
<dbReference type="InterPro" id="IPR000421">
    <property type="entry name" value="FA58C"/>
</dbReference>
<protein>
    <recommendedName>
        <fullName evidence="9">Mannan endo-1,4-beta-mannosidase</fullName>
    </recommendedName>
</protein>
<sequence>MKSSRLCLLLCCLAASILRIESVSRTDVIQYLSSISGSKIISGQHNREPNSDPAKWTRIARDITGLFPGLWGGDFLFLPDDVQNRQSMVDEAIRQWNAGSVVALTWHVCPPTVGETCNWDSGGVLAALSNDQWNSLIQNGGDLNQKWKQRLDTIVPYLQQLQDAGVVVIWRPIHEMNEGWSWWGGRPGSDGSRKLYEITHDYLSPKFNNLIWVWCVKDVQMDSIGQYWPGANYVDVASLDVWMNNQPSDQHYQDMLNVAQGKPIALAEVGQIPSPAVLERQNRWVWFMIWAEYLKDPAFNSDDSIKNTYYLARTLRQGELTGIGEGGDNLALNHPIRASSQESSCANPENIVDGSTSTRWITDESEEQWIYVDLEAPQSIQRVVIEWEAAFASSYQIQTSNDADSWTTVYENYSGSGGSDLITLSQAVSARYVKLYVFQKGTAFRYSVREIEVYS</sequence>
<reference evidence="7 8" key="1">
    <citation type="submission" date="2024-08" db="EMBL/GenBank/DDBJ databases">
        <authorList>
            <person name="Cucini C."/>
            <person name="Frati F."/>
        </authorList>
    </citation>
    <scope>NUCLEOTIDE SEQUENCE [LARGE SCALE GENOMIC DNA]</scope>
</reference>
<evidence type="ECO:0000256" key="2">
    <source>
        <dbReference type="ARBA" id="ARBA00022801"/>
    </source>
</evidence>
<feature type="chain" id="PRO_5046020992" description="Mannan endo-1,4-beta-mannosidase" evidence="4">
    <location>
        <begin position="23"/>
        <end position="455"/>
    </location>
</feature>
<dbReference type="Gene3D" id="3.20.20.80">
    <property type="entry name" value="Glycosidases"/>
    <property type="match status" value="1"/>
</dbReference>
<feature type="domain" description="F5/8 type C" evidence="5">
    <location>
        <begin position="318"/>
        <end position="455"/>
    </location>
</feature>
<dbReference type="PROSITE" id="PS50022">
    <property type="entry name" value="FA58C_3"/>
    <property type="match status" value="1"/>
</dbReference>
<dbReference type="InterPro" id="IPR008979">
    <property type="entry name" value="Galactose-bd-like_sf"/>
</dbReference>
<feature type="signal peptide" evidence="4">
    <location>
        <begin position="1"/>
        <end position="22"/>
    </location>
</feature>
<evidence type="ECO:0000256" key="1">
    <source>
        <dbReference type="ARBA" id="ARBA00007754"/>
    </source>
</evidence>
<dbReference type="Gene3D" id="2.60.120.260">
    <property type="entry name" value="Galactose-binding domain-like"/>
    <property type="match status" value="1"/>
</dbReference>
<dbReference type="PROSITE" id="PS51764">
    <property type="entry name" value="GH26"/>
    <property type="match status" value="1"/>
</dbReference>
<evidence type="ECO:0000259" key="6">
    <source>
        <dbReference type="PROSITE" id="PS51764"/>
    </source>
</evidence>
<feature type="domain" description="GH26" evidence="6">
    <location>
        <begin position="23"/>
        <end position="318"/>
    </location>
</feature>
<evidence type="ECO:0000313" key="7">
    <source>
        <dbReference type="EMBL" id="CAL8097309.1"/>
    </source>
</evidence>